<sequence>MDDATDPSVDPGPNEQDMRSNDDEEYHYRQLSKYTTALGHPAPPRLPPAVMKRVAEDSEYRKLWFTELRDLSPQYEHLPDLAQRKWRQFGFRDEDDIELGDEDGDGGLGQDEREEKEDELGTLVETIKVLCGQYTEITSTLQREVLPDINEGRQRAQWYRRLTSQERAEFGRICTWMAVWNPETKGKWSTKEMWTGFPFRVKKKDGIWRELASDEERGSEDSDSE</sequence>
<dbReference type="RefSeq" id="XP_007398109.1">
    <property type="nucleotide sequence ID" value="XM_007398047.1"/>
</dbReference>
<dbReference type="OrthoDB" id="10661469at2759"/>
<evidence type="ECO:0000313" key="2">
    <source>
        <dbReference type="EMBL" id="EKM53417.1"/>
    </source>
</evidence>
<proteinExistence type="predicted"/>
<dbReference type="AlphaFoldDB" id="K5WSP1"/>
<dbReference type="GeneID" id="18917526"/>
<reference evidence="2 3" key="1">
    <citation type="journal article" date="2012" name="BMC Genomics">
        <title>Comparative genomics of the white-rot fungi, Phanerochaete carnosa and P. chrysosporium, to elucidate the genetic basis of the distinct wood types they colonize.</title>
        <authorList>
            <person name="Suzuki H."/>
            <person name="MacDonald J."/>
            <person name="Syed K."/>
            <person name="Salamov A."/>
            <person name="Hori C."/>
            <person name="Aerts A."/>
            <person name="Henrissat B."/>
            <person name="Wiebenga A."/>
            <person name="vanKuyk P.A."/>
            <person name="Barry K."/>
            <person name="Lindquist E."/>
            <person name="LaButti K."/>
            <person name="Lapidus A."/>
            <person name="Lucas S."/>
            <person name="Coutinho P."/>
            <person name="Gong Y."/>
            <person name="Samejima M."/>
            <person name="Mahadevan R."/>
            <person name="Abou-Zaid M."/>
            <person name="de Vries R.P."/>
            <person name="Igarashi K."/>
            <person name="Yadav J.S."/>
            <person name="Grigoriev I.V."/>
            <person name="Master E.R."/>
        </authorList>
    </citation>
    <scope>NUCLEOTIDE SEQUENCE [LARGE SCALE GENOMIC DNA]</scope>
    <source>
        <strain evidence="2 3">HHB-10118-sp</strain>
    </source>
</reference>
<dbReference type="InParanoid" id="K5WSP1"/>
<evidence type="ECO:0000256" key="1">
    <source>
        <dbReference type="SAM" id="MobiDB-lite"/>
    </source>
</evidence>
<protein>
    <submittedName>
        <fullName evidence="2">Uncharacterized protein</fullName>
    </submittedName>
</protein>
<feature type="region of interest" description="Disordered" evidence="1">
    <location>
        <begin position="1"/>
        <end position="25"/>
    </location>
</feature>
<name>K5WSP1_PHACS</name>
<dbReference type="HOGENOM" id="CLU_1230298_0_0_1"/>
<dbReference type="EMBL" id="JH930474">
    <property type="protein sequence ID" value="EKM53417.1"/>
    <property type="molecule type" value="Genomic_DNA"/>
</dbReference>
<dbReference type="Proteomes" id="UP000008370">
    <property type="component" value="Unassembled WGS sequence"/>
</dbReference>
<feature type="region of interest" description="Disordered" evidence="1">
    <location>
        <begin position="95"/>
        <end position="118"/>
    </location>
</feature>
<organism evidence="2 3">
    <name type="scientific">Phanerochaete carnosa (strain HHB-10118-sp)</name>
    <name type="common">White-rot fungus</name>
    <name type="synonym">Peniophora carnosa</name>
    <dbReference type="NCBI Taxonomy" id="650164"/>
    <lineage>
        <taxon>Eukaryota</taxon>
        <taxon>Fungi</taxon>
        <taxon>Dikarya</taxon>
        <taxon>Basidiomycota</taxon>
        <taxon>Agaricomycotina</taxon>
        <taxon>Agaricomycetes</taxon>
        <taxon>Polyporales</taxon>
        <taxon>Phanerochaetaceae</taxon>
        <taxon>Phanerochaete</taxon>
    </lineage>
</organism>
<gene>
    <name evidence="2" type="ORF">PHACADRAFT_259790</name>
</gene>
<keyword evidence="3" id="KW-1185">Reference proteome</keyword>
<feature type="compositionally biased region" description="Acidic residues" evidence="1">
    <location>
        <begin position="95"/>
        <end position="105"/>
    </location>
</feature>
<accession>K5WSP1</accession>
<dbReference type="KEGG" id="pco:PHACADRAFT_259790"/>
<evidence type="ECO:0000313" key="3">
    <source>
        <dbReference type="Proteomes" id="UP000008370"/>
    </source>
</evidence>